<accession>A0A1H4M0P3</accession>
<evidence type="ECO:0000313" key="1">
    <source>
        <dbReference type="EMBL" id="SEB76523.1"/>
    </source>
</evidence>
<reference evidence="2" key="1">
    <citation type="submission" date="2016-10" db="EMBL/GenBank/DDBJ databases">
        <authorList>
            <person name="Varghese N."/>
            <person name="Submissions S."/>
        </authorList>
    </citation>
    <scope>NUCLEOTIDE SEQUENCE [LARGE SCALE GENOMIC DNA]</scope>
    <source>
        <strain evidence="2">DSM 9751</strain>
    </source>
</reference>
<keyword evidence="2" id="KW-1185">Reference proteome</keyword>
<protein>
    <recommendedName>
        <fullName evidence="3">DNA repair protein</fullName>
    </recommendedName>
</protein>
<dbReference type="InterPro" id="IPR045662">
    <property type="entry name" value="DUF6388"/>
</dbReference>
<dbReference type="RefSeq" id="WP_092313146.1">
    <property type="nucleotide sequence ID" value="NZ_FNTJ01000001.1"/>
</dbReference>
<dbReference type="Proteomes" id="UP000198982">
    <property type="component" value="Unassembled WGS sequence"/>
</dbReference>
<proteinExistence type="predicted"/>
<sequence>MAIDQYPHEQALGTFLEQRPELREQLDHLNPLEARARGETPAQYRAERLHEAFEAEAERLGLFAWELSLQLTTASPEEFRAQRLEVHKEVAEMAGMPWAEYCALHQLDPQP</sequence>
<gene>
    <name evidence="1" type="ORF">SAMN05216178_2171</name>
</gene>
<organism evidence="1 2">
    <name type="scientific">Pseudomonas saponiphila</name>
    <dbReference type="NCBI Taxonomy" id="556534"/>
    <lineage>
        <taxon>Bacteria</taxon>
        <taxon>Pseudomonadati</taxon>
        <taxon>Pseudomonadota</taxon>
        <taxon>Gammaproteobacteria</taxon>
        <taxon>Pseudomonadales</taxon>
        <taxon>Pseudomonadaceae</taxon>
        <taxon>Pseudomonas</taxon>
    </lineage>
</organism>
<dbReference type="Pfam" id="PF19925">
    <property type="entry name" value="DUF6388"/>
    <property type="match status" value="1"/>
</dbReference>
<evidence type="ECO:0008006" key="3">
    <source>
        <dbReference type="Google" id="ProtNLM"/>
    </source>
</evidence>
<name>A0A1H4M0P3_9PSED</name>
<dbReference type="EMBL" id="FNTJ01000001">
    <property type="protein sequence ID" value="SEB76523.1"/>
    <property type="molecule type" value="Genomic_DNA"/>
</dbReference>
<evidence type="ECO:0000313" key="2">
    <source>
        <dbReference type="Proteomes" id="UP000198982"/>
    </source>
</evidence>
<dbReference type="AlphaFoldDB" id="A0A1H4M0P3"/>